<name>A0A076YMY5_9CAUD</name>
<proteinExistence type="predicted"/>
<dbReference type="OrthoDB" id="7940at10239"/>
<evidence type="ECO:0000313" key="2">
    <source>
        <dbReference type="Proteomes" id="UP000204370"/>
    </source>
</evidence>
<sequence>MTQILDIKIIPTPAGDYTMTWYADDFADRPFNYGFAVFMVDERGNDRIADGPVPVDAYHQLRWSKSSDQYDYERRSGAAVVRWLTLKGHKGVTLLDQHYAPVEPSADRFDNSYFGIAIAPADLPEDMVDEYVRGCLREWQAWAAGDTFGWVLTDPEGTEVDSCWNYFGFWDGDEQDYTLRRAEAIAEADAEARKVRANMVGAGFVGIV</sequence>
<evidence type="ECO:0000313" key="1">
    <source>
        <dbReference type="EMBL" id="AIK68943.1"/>
    </source>
</evidence>
<accession>A0A076YMY5</accession>
<protein>
    <submittedName>
        <fullName evidence="1">Uncharacterized protein</fullName>
    </submittedName>
</protein>
<gene>
    <name evidence="1" type="ORF">PBI_SWIRLEY_78</name>
</gene>
<dbReference type="KEGG" id="vg:26635368"/>
<dbReference type="Proteomes" id="UP000204370">
    <property type="component" value="Segment"/>
</dbReference>
<dbReference type="EMBL" id="KM101118">
    <property type="protein sequence ID" value="AIK68943.1"/>
    <property type="molecule type" value="Genomic_DNA"/>
</dbReference>
<organism evidence="1 2">
    <name type="scientific">Mycobacterium phage Swirley</name>
    <dbReference type="NCBI Taxonomy" id="1527534"/>
    <lineage>
        <taxon>Viruses</taxon>
        <taxon>Duplodnaviria</taxon>
        <taxon>Heunggongvirae</taxon>
        <taxon>Uroviricota</taxon>
        <taxon>Caudoviricetes</taxon>
        <taxon>Benedictvirus</taxon>
        <taxon>Benedictvirus swirley</taxon>
    </lineage>
</organism>
<dbReference type="GeneID" id="26635368"/>
<dbReference type="RefSeq" id="YP_009208963.1">
    <property type="nucleotide sequence ID" value="NC_028912.1"/>
</dbReference>
<reference evidence="1 2" key="1">
    <citation type="submission" date="2014-06" db="EMBL/GenBank/DDBJ databases">
        <authorList>
            <person name="Delgado B.M."/>
            <person name="Feathers C.T."/>
            <person name="Feeney M.S."/>
            <person name="Feuer K.L."/>
            <person name="Florin D.T."/>
            <person name="Gordon M.B."/>
            <person name="Gorman S.E."/>
            <person name="Grajales M."/>
            <person name="Heckman E.L."/>
            <person name="Juarez M.C."/>
            <person name="Kenna M.A."/>
            <person name="Mageeney C.M."/>
            <person name="Marzillier J.Y."/>
            <person name="Miller B.D."/>
            <person name="Schlegel J.L."/>
            <person name="So C.Y."/>
            <person name="Sternberg R.A."/>
            <person name="Ware V.C."/>
            <person name="Anders K.R."/>
            <person name="Braun M.A."/>
            <person name="Delesalle V.A."/>
            <person name="Hughes L.E."/>
            <person name="Bradley K.W."/>
            <person name="Barker L.P."/>
            <person name="Asai D.J."/>
            <person name="Bowman C.A."/>
            <person name="Russell D.A."/>
            <person name="Pope W.H."/>
            <person name="Jacobs-Sera D."/>
            <person name="Hendrix R.W."/>
            <person name="Hatfull G.F."/>
        </authorList>
    </citation>
    <scope>NUCLEOTIDE SEQUENCE [LARGE SCALE GENOMIC DNA]</scope>
</reference>
<keyword evidence="2" id="KW-1185">Reference proteome</keyword>